<protein>
    <recommendedName>
        <fullName evidence="12">4-azaleucine resistance transporter AzlC</fullName>
    </recommendedName>
</protein>
<feature type="region of interest" description="Disordered" evidence="8">
    <location>
        <begin position="243"/>
        <end position="286"/>
    </location>
</feature>
<feature type="transmembrane region" description="Helical" evidence="9">
    <location>
        <begin position="145"/>
        <end position="163"/>
    </location>
</feature>
<dbReference type="Proteomes" id="UP001500984">
    <property type="component" value="Unassembled WGS sequence"/>
</dbReference>
<evidence type="ECO:0000256" key="9">
    <source>
        <dbReference type="SAM" id="Phobius"/>
    </source>
</evidence>
<evidence type="ECO:0000256" key="7">
    <source>
        <dbReference type="ARBA" id="ARBA00023136"/>
    </source>
</evidence>
<evidence type="ECO:0000256" key="3">
    <source>
        <dbReference type="ARBA" id="ARBA00022448"/>
    </source>
</evidence>
<keyword evidence="5 9" id="KW-0812">Transmembrane</keyword>
<evidence type="ECO:0008006" key="12">
    <source>
        <dbReference type="Google" id="ProtNLM"/>
    </source>
</evidence>
<name>A0ABN2WHF3_9MICO</name>
<keyword evidence="11" id="KW-1185">Reference proteome</keyword>
<evidence type="ECO:0000256" key="8">
    <source>
        <dbReference type="SAM" id="MobiDB-lite"/>
    </source>
</evidence>
<evidence type="ECO:0000256" key="1">
    <source>
        <dbReference type="ARBA" id="ARBA00004651"/>
    </source>
</evidence>
<feature type="transmembrane region" description="Helical" evidence="9">
    <location>
        <begin position="195"/>
        <end position="211"/>
    </location>
</feature>
<organism evidence="10 11">
    <name type="scientific">Brevibacterium salitolerans</name>
    <dbReference type="NCBI Taxonomy" id="1403566"/>
    <lineage>
        <taxon>Bacteria</taxon>
        <taxon>Bacillati</taxon>
        <taxon>Actinomycetota</taxon>
        <taxon>Actinomycetes</taxon>
        <taxon>Micrococcales</taxon>
        <taxon>Brevibacteriaceae</taxon>
        <taxon>Brevibacterium</taxon>
    </lineage>
</organism>
<dbReference type="EMBL" id="BAAAPZ010000003">
    <property type="protein sequence ID" value="GAA2091950.1"/>
    <property type="molecule type" value="Genomic_DNA"/>
</dbReference>
<evidence type="ECO:0000256" key="4">
    <source>
        <dbReference type="ARBA" id="ARBA00022475"/>
    </source>
</evidence>
<dbReference type="Pfam" id="PF03591">
    <property type="entry name" value="AzlC"/>
    <property type="match status" value="1"/>
</dbReference>
<reference evidence="10 11" key="1">
    <citation type="journal article" date="2019" name="Int. J. Syst. Evol. Microbiol.">
        <title>The Global Catalogue of Microorganisms (GCM) 10K type strain sequencing project: providing services to taxonomists for standard genome sequencing and annotation.</title>
        <authorList>
            <consortium name="The Broad Institute Genomics Platform"/>
            <consortium name="The Broad Institute Genome Sequencing Center for Infectious Disease"/>
            <person name="Wu L."/>
            <person name="Ma J."/>
        </authorList>
    </citation>
    <scope>NUCLEOTIDE SEQUENCE [LARGE SCALE GENOMIC DNA]</scope>
    <source>
        <strain evidence="10 11">JCM 15900</strain>
    </source>
</reference>
<evidence type="ECO:0000256" key="2">
    <source>
        <dbReference type="ARBA" id="ARBA00010735"/>
    </source>
</evidence>
<evidence type="ECO:0000313" key="11">
    <source>
        <dbReference type="Proteomes" id="UP001500984"/>
    </source>
</evidence>
<evidence type="ECO:0000256" key="5">
    <source>
        <dbReference type="ARBA" id="ARBA00022692"/>
    </source>
</evidence>
<dbReference type="PANTHER" id="PTHR34979">
    <property type="entry name" value="INNER MEMBRANE PROTEIN YGAZ"/>
    <property type="match status" value="1"/>
</dbReference>
<feature type="transmembrane region" description="Helical" evidence="9">
    <location>
        <begin position="170"/>
        <end position="189"/>
    </location>
</feature>
<feature type="transmembrane region" description="Helical" evidence="9">
    <location>
        <begin position="118"/>
        <end position="139"/>
    </location>
</feature>
<keyword evidence="7 9" id="KW-0472">Membrane</keyword>
<dbReference type="PANTHER" id="PTHR34979:SF1">
    <property type="entry name" value="INNER MEMBRANE PROTEIN YGAZ"/>
    <property type="match status" value="1"/>
</dbReference>
<comment type="similarity">
    <text evidence="2">Belongs to the AzlC family.</text>
</comment>
<dbReference type="InterPro" id="IPR011606">
    <property type="entry name" value="Brnchd-chn_aa_trnsp_permease"/>
</dbReference>
<feature type="compositionally biased region" description="Low complexity" evidence="8">
    <location>
        <begin position="243"/>
        <end position="254"/>
    </location>
</feature>
<gene>
    <name evidence="10" type="ORF">GCM10009823_09370</name>
</gene>
<evidence type="ECO:0000256" key="6">
    <source>
        <dbReference type="ARBA" id="ARBA00022989"/>
    </source>
</evidence>
<keyword evidence="6 9" id="KW-1133">Transmembrane helix</keyword>
<keyword evidence="3" id="KW-0813">Transport</keyword>
<comment type="subcellular location">
    <subcellularLocation>
        <location evidence="1">Cell membrane</location>
        <topology evidence="1">Multi-pass membrane protein</topology>
    </subcellularLocation>
</comment>
<comment type="caution">
    <text evidence="10">The sequence shown here is derived from an EMBL/GenBank/DDBJ whole genome shotgun (WGS) entry which is preliminary data.</text>
</comment>
<sequence>MYRDSAVMNLMILFVALSYGAISQAAGFPLWQTLLLAALALGGAAELTFVGVIAAGGAPVLAVLGGLLVNARNFAFGLSIGQYAPSGWRSFLAAHLANDETTAFGRAGTTDRERWHRFVVSAVMLFVCWVCGAALGQLLGSVIDAEVLGLDTALPVLLFCLVVGDIRSPFLGVAAAGGAVLAIALTPALPLGLGSVAALLALLTAAGFLAVRRRRGAEAVDAAAAAAGDAAEVGLWHEVPEASGTAGAAGSSGAVDSRDGEDVSGAAGVLGAAGASDASDAEGRRP</sequence>
<keyword evidence="4" id="KW-1003">Cell membrane</keyword>
<proteinExistence type="inferred from homology"/>
<evidence type="ECO:0000313" key="10">
    <source>
        <dbReference type="EMBL" id="GAA2091950.1"/>
    </source>
</evidence>
<feature type="compositionally biased region" description="Low complexity" evidence="8">
    <location>
        <begin position="263"/>
        <end position="278"/>
    </location>
</feature>
<feature type="transmembrane region" description="Helical" evidence="9">
    <location>
        <begin position="49"/>
        <end position="69"/>
    </location>
</feature>
<accession>A0ABN2WHF3</accession>